<gene>
    <name evidence="5" type="ORF">D5H75_34815</name>
</gene>
<comment type="caution">
    <text evidence="5">The sequence shown here is derived from an EMBL/GenBank/DDBJ whole genome shotgun (WGS) entry which is preliminary data.</text>
</comment>
<dbReference type="PROSITE" id="PS01124">
    <property type="entry name" value="HTH_ARAC_FAMILY_2"/>
    <property type="match status" value="1"/>
</dbReference>
<reference evidence="5 6" key="1">
    <citation type="submission" date="2018-09" db="EMBL/GenBank/DDBJ databases">
        <title>YIM 75507 draft genome.</title>
        <authorList>
            <person name="Tang S."/>
            <person name="Feng Y."/>
        </authorList>
    </citation>
    <scope>NUCLEOTIDE SEQUENCE [LARGE SCALE GENOMIC DNA]</scope>
    <source>
        <strain evidence="5 6">YIM 75507</strain>
    </source>
</reference>
<dbReference type="AlphaFoldDB" id="A0A3A4A921"/>
<dbReference type="RefSeq" id="WP_119930856.1">
    <property type="nucleotide sequence ID" value="NZ_QZEY01000021.1"/>
</dbReference>
<keyword evidence="2" id="KW-0238">DNA-binding</keyword>
<dbReference type="InterPro" id="IPR018060">
    <property type="entry name" value="HTH_AraC"/>
</dbReference>
<evidence type="ECO:0000313" key="6">
    <source>
        <dbReference type="Proteomes" id="UP000265768"/>
    </source>
</evidence>
<keyword evidence="1" id="KW-0805">Transcription regulation</keyword>
<dbReference type="InterPro" id="IPR009057">
    <property type="entry name" value="Homeodomain-like_sf"/>
</dbReference>
<dbReference type="PANTHER" id="PTHR43130:SF3">
    <property type="entry name" value="HTH-TYPE TRANSCRIPTIONAL REGULATOR RV1931C"/>
    <property type="match status" value="1"/>
</dbReference>
<evidence type="ECO:0000313" key="5">
    <source>
        <dbReference type="EMBL" id="RJL22764.1"/>
    </source>
</evidence>
<dbReference type="InterPro" id="IPR002818">
    <property type="entry name" value="DJ-1/PfpI"/>
</dbReference>
<dbReference type="Gene3D" id="1.10.10.60">
    <property type="entry name" value="Homeodomain-like"/>
    <property type="match status" value="1"/>
</dbReference>
<dbReference type="Pfam" id="PF12833">
    <property type="entry name" value="HTH_18"/>
    <property type="match status" value="1"/>
</dbReference>
<organism evidence="5 6">
    <name type="scientific">Bailinhaonella thermotolerans</name>
    <dbReference type="NCBI Taxonomy" id="1070861"/>
    <lineage>
        <taxon>Bacteria</taxon>
        <taxon>Bacillati</taxon>
        <taxon>Actinomycetota</taxon>
        <taxon>Actinomycetes</taxon>
        <taxon>Streptosporangiales</taxon>
        <taxon>Streptosporangiaceae</taxon>
        <taxon>Bailinhaonella</taxon>
    </lineage>
</organism>
<dbReference type="InterPro" id="IPR029062">
    <property type="entry name" value="Class_I_gatase-like"/>
</dbReference>
<dbReference type="SUPFAM" id="SSF52317">
    <property type="entry name" value="Class I glutamine amidotransferase-like"/>
    <property type="match status" value="1"/>
</dbReference>
<dbReference type="InterPro" id="IPR018062">
    <property type="entry name" value="HTH_AraC-typ_CS"/>
</dbReference>
<dbReference type="SMART" id="SM00342">
    <property type="entry name" value="HTH_ARAC"/>
    <property type="match status" value="1"/>
</dbReference>
<keyword evidence="3" id="KW-0804">Transcription</keyword>
<proteinExistence type="predicted"/>
<dbReference type="SUPFAM" id="SSF46689">
    <property type="entry name" value="Homeodomain-like"/>
    <property type="match status" value="2"/>
</dbReference>
<dbReference type="PANTHER" id="PTHR43130">
    <property type="entry name" value="ARAC-FAMILY TRANSCRIPTIONAL REGULATOR"/>
    <property type="match status" value="1"/>
</dbReference>
<dbReference type="GO" id="GO:0003700">
    <property type="term" value="F:DNA-binding transcription factor activity"/>
    <property type="evidence" value="ECO:0007669"/>
    <property type="project" value="InterPro"/>
</dbReference>
<dbReference type="InterPro" id="IPR052158">
    <property type="entry name" value="INH-QAR"/>
</dbReference>
<dbReference type="OrthoDB" id="4350011at2"/>
<feature type="domain" description="HTH araC/xylS-type" evidence="4">
    <location>
        <begin position="214"/>
        <end position="312"/>
    </location>
</feature>
<evidence type="ECO:0000259" key="4">
    <source>
        <dbReference type="PROSITE" id="PS01124"/>
    </source>
</evidence>
<sequence>MAHTVALLVLPGTPPFELAVPFEVFGRDRSAHLGVEWYDFRPCSPDPRVEAGFGFSVATPYGLDDLVAADTVIVAACESAAAPIPASAVEAVRRAHERGARVASICTGAFVLAEAGLLDGRRATAHWLNAAELARRHPRVRVDPSVLYVDEGDVLTSAGSAAALDLCLHIVRRDHGAAVAAAIARRVVVPPHREGGQAQYVDLPVAAAPGDGLAPLLDWARERLSGPLSVEDLARRAGTSSRTLLRRFRAALAMTPQRWLTLERVRRAQALLETTAAPVETVARECGFATAAALREHFTREVGVPPHAYRRAFARAS</sequence>
<dbReference type="Pfam" id="PF01965">
    <property type="entry name" value="DJ-1_PfpI"/>
    <property type="match status" value="1"/>
</dbReference>
<dbReference type="EMBL" id="QZEY01000021">
    <property type="protein sequence ID" value="RJL22764.1"/>
    <property type="molecule type" value="Genomic_DNA"/>
</dbReference>
<dbReference type="Proteomes" id="UP000265768">
    <property type="component" value="Unassembled WGS sequence"/>
</dbReference>
<keyword evidence="6" id="KW-1185">Reference proteome</keyword>
<protein>
    <submittedName>
        <fullName evidence="5">Helix-turn-helix domain-containing protein</fullName>
    </submittedName>
</protein>
<dbReference type="GO" id="GO:0043565">
    <property type="term" value="F:sequence-specific DNA binding"/>
    <property type="evidence" value="ECO:0007669"/>
    <property type="project" value="InterPro"/>
</dbReference>
<evidence type="ECO:0000256" key="3">
    <source>
        <dbReference type="ARBA" id="ARBA00023163"/>
    </source>
</evidence>
<evidence type="ECO:0000256" key="2">
    <source>
        <dbReference type="ARBA" id="ARBA00023125"/>
    </source>
</evidence>
<evidence type="ECO:0000256" key="1">
    <source>
        <dbReference type="ARBA" id="ARBA00023015"/>
    </source>
</evidence>
<dbReference type="CDD" id="cd03137">
    <property type="entry name" value="GATase1_AraC_1"/>
    <property type="match status" value="1"/>
</dbReference>
<accession>A0A3A4A921</accession>
<name>A0A3A4A921_9ACTN</name>
<dbReference type="PROSITE" id="PS00041">
    <property type="entry name" value="HTH_ARAC_FAMILY_1"/>
    <property type="match status" value="1"/>
</dbReference>
<dbReference type="Gene3D" id="3.40.50.880">
    <property type="match status" value="1"/>
</dbReference>